<protein>
    <submittedName>
        <fullName evidence="4">Putative Flp pilus-assembly TadE/G-like</fullName>
    </submittedName>
</protein>
<feature type="domain" description="Putative Flp pilus-assembly TadG-like N-terminal" evidence="3">
    <location>
        <begin position="14"/>
        <end position="61"/>
    </location>
</feature>
<dbReference type="Proteomes" id="UP000199055">
    <property type="component" value="Unassembled WGS sequence"/>
</dbReference>
<proteinExistence type="predicted"/>
<feature type="compositionally biased region" description="Acidic residues" evidence="1">
    <location>
        <begin position="166"/>
        <end position="175"/>
    </location>
</feature>
<dbReference type="Pfam" id="PF13400">
    <property type="entry name" value="Tad"/>
    <property type="match status" value="1"/>
</dbReference>
<organism evidence="4 5">
    <name type="scientific">Streptomyces radiopugnans</name>
    <dbReference type="NCBI Taxonomy" id="403935"/>
    <lineage>
        <taxon>Bacteria</taxon>
        <taxon>Bacillati</taxon>
        <taxon>Actinomycetota</taxon>
        <taxon>Actinomycetes</taxon>
        <taxon>Kitasatosporales</taxon>
        <taxon>Streptomycetaceae</taxon>
        <taxon>Streptomyces</taxon>
    </lineage>
</organism>
<evidence type="ECO:0000313" key="4">
    <source>
        <dbReference type="EMBL" id="SEQ60787.1"/>
    </source>
</evidence>
<dbReference type="InterPro" id="IPR028087">
    <property type="entry name" value="Tad_N"/>
</dbReference>
<dbReference type="EMBL" id="FOET01000011">
    <property type="protein sequence ID" value="SEQ60787.1"/>
    <property type="molecule type" value="Genomic_DNA"/>
</dbReference>
<sequence>MIAFVVPRKQREAGQAVPIYITVVASLLFLALAYFVVGQASASRNGAQSAADAAALAAAQDARDQLRRGLLASVLNPRNWSDLLNGKGFGTYGACQEAQRFAARNESDVTPGGCRRLADGRLGFTVKVKTQEPLGETVVPGTEDIHMTAEATAVIEPRCTFRPDEEKPEDGEDPDNGGGNDKPVFPGKLTCDGRDRFIDPENLDFFPDAADLFTVRLSG</sequence>
<dbReference type="AlphaFoldDB" id="A0A1H9HEQ4"/>
<evidence type="ECO:0000256" key="2">
    <source>
        <dbReference type="SAM" id="Phobius"/>
    </source>
</evidence>
<keyword evidence="2" id="KW-1133">Transmembrane helix</keyword>
<keyword evidence="2" id="KW-0472">Membrane</keyword>
<evidence type="ECO:0000259" key="3">
    <source>
        <dbReference type="Pfam" id="PF13400"/>
    </source>
</evidence>
<reference evidence="4 5" key="1">
    <citation type="submission" date="2016-10" db="EMBL/GenBank/DDBJ databases">
        <authorList>
            <person name="de Groot N.N."/>
        </authorList>
    </citation>
    <scope>NUCLEOTIDE SEQUENCE [LARGE SCALE GENOMIC DNA]</scope>
    <source>
        <strain evidence="4 5">CGMCC 4.3519</strain>
    </source>
</reference>
<evidence type="ECO:0000256" key="1">
    <source>
        <dbReference type="SAM" id="MobiDB-lite"/>
    </source>
</evidence>
<name>A0A1H9HEQ4_9ACTN</name>
<evidence type="ECO:0000313" key="5">
    <source>
        <dbReference type="Proteomes" id="UP000199055"/>
    </source>
</evidence>
<feature type="region of interest" description="Disordered" evidence="1">
    <location>
        <begin position="159"/>
        <end position="188"/>
    </location>
</feature>
<dbReference type="STRING" id="403935.SAMN05216481_11118"/>
<keyword evidence="2" id="KW-0812">Transmembrane</keyword>
<accession>A0A1H9HEQ4</accession>
<gene>
    <name evidence="4" type="ORF">SAMN05216481_11118</name>
</gene>
<keyword evidence="5" id="KW-1185">Reference proteome</keyword>
<feature type="transmembrane region" description="Helical" evidence="2">
    <location>
        <begin position="17"/>
        <end position="37"/>
    </location>
</feature>